<proteinExistence type="predicted"/>
<name>A0A933VTW9_RHOPL</name>
<dbReference type="EMBL" id="JACRJB010000005">
    <property type="protein sequence ID" value="MBI5128062.1"/>
    <property type="molecule type" value="Genomic_DNA"/>
</dbReference>
<accession>A0A933VTW9</accession>
<evidence type="ECO:0000313" key="2">
    <source>
        <dbReference type="EMBL" id="MBI5128062.1"/>
    </source>
</evidence>
<gene>
    <name evidence="2" type="ORF">HZA66_01350</name>
</gene>
<dbReference type="InterPro" id="IPR038740">
    <property type="entry name" value="BioF2-like_GNAT_dom"/>
</dbReference>
<evidence type="ECO:0000259" key="1">
    <source>
        <dbReference type="Pfam" id="PF13480"/>
    </source>
</evidence>
<sequence length="420" mass="45144">MIGGTHRLPIALRYAPTDAGRRGRSRPRRCAQEADVVDLTHSSPIAREQSGAATIRAALPPIAAIDGDAWRDLAGRVVEPNGYYLPEWTNAANGDPRARAATRALIAHDAAGALTGLLPVLSAWQAFRLPLPVLVSADPFRSLDTPLLDRANAARAAATMFAQARAAGARALLLRDVARDGDAVRVLSGVAAAEGLAPVLLRGWSRACLDATRDGDELLRDALGGKRLKEYRRLMRRLGDHGEARFTMAQTPDAVAQAYDVFLALEASGWKGRRGTALLHQPELAARLRQAAVALAARGACEIALLHAGEGPIAAGIVLRHGDRAYFFKLGIAESFARHSPGVLLTLELTRHLCADPAINLVDSTAAPDHPMIDPIWRGRFAVGDLLIPLRPRDPLFGPITLALRAREALRQTAKRLLKR</sequence>
<dbReference type="AlphaFoldDB" id="A0A933VTW9"/>
<dbReference type="InterPro" id="IPR016181">
    <property type="entry name" value="Acyl_CoA_acyltransferase"/>
</dbReference>
<dbReference type="Pfam" id="PF13480">
    <property type="entry name" value="Acetyltransf_6"/>
    <property type="match status" value="1"/>
</dbReference>
<dbReference type="Proteomes" id="UP000782519">
    <property type="component" value="Unassembled WGS sequence"/>
</dbReference>
<comment type="caution">
    <text evidence="2">The sequence shown here is derived from an EMBL/GenBank/DDBJ whole genome shotgun (WGS) entry which is preliminary data.</text>
</comment>
<organism evidence="2 3">
    <name type="scientific">Rhodopseudomonas palustris</name>
    <dbReference type="NCBI Taxonomy" id="1076"/>
    <lineage>
        <taxon>Bacteria</taxon>
        <taxon>Pseudomonadati</taxon>
        <taxon>Pseudomonadota</taxon>
        <taxon>Alphaproteobacteria</taxon>
        <taxon>Hyphomicrobiales</taxon>
        <taxon>Nitrobacteraceae</taxon>
        <taxon>Rhodopseudomonas</taxon>
    </lineage>
</organism>
<protein>
    <submittedName>
        <fullName evidence="2">GNAT family N-acetyltransferase</fullName>
    </submittedName>
</protein>
<dbReference type="SUPFAM" id="SSF55729">
    <property type="entry name" value="Acyl-CoA N-acyltransferases (Nat)"/>
    <property type="match status" value="1"/>
</dbReference>
<dbReference type="Gene3D" id="3.40.630.30">
    <property type="match status" value="1"/>
</dbReference>
<evidence type="ECO:0000313" key="3">
    <source>
        <dbReference type="Proteomes" id="UP000782519"/>
    </source>
</evidence>
<reference evidence="2" key="1">
    <citation type="submission" date="2020-07" db="EMBL/GenBank/DDBJ databases">
        <title>Huge and variable diversity of episymbiotic CPR bacteria and DPANN archaea in groundwater ecosystems.</title>
        <authorList>
            <person name="He C.Y."/>
            <person name="Keren R."/>
            <person name="Whittaker M."/>
            <person name="Farag I.F."/>
            <person name="Doudna J."/>
            <person name="Cate J.H.D."/>
            <person name="Banfield J.F."/>
        </authorList>
    </citation>
    <scope>NUCLEOTIDE SEQUENCE</scope>
    <source>
        <strain evidence="2">NC_groundwater_1818_Pr3_B-0.1um_66_35</strain>
    </source>
</reference>
<feature type="domain" description="BioF2-like acetyltransferase" evidence="1">
    <location>
        <begin position="226"/>
        <end position="360"/>
    </location>
</feature>